<feature type="signal peptide" evidence="10">
    <location>
        <begin position="1"/>
        <end position="19"/>
    </location>
</feature>
<evidence type="ECO:0000256" key="4">
    <source>
        <dbReference type="ARBA" id="ARBA00022692"/>
    </source>
</evidence>
<dbReference type="SMART" id="SM01190">
    <property type="entry name" value="EMP24_GP25L"/>
    <property type="match status" value="1"/>
</dbReference>
<dbReference type="InterPro" id="IPR009038">
    <property type="entry name" value="GOLD_dom"/>
</dbReference>
<dbReference type="Proteomes" id="UP000037510">
    <property type="component" value="Unassembled WGS sequence"/>
</dbReference>
<name>A0A0L7L2C3_OPEBR</name>
<keyword evidence="7" id="KW-0472">Membrane</keyword>
<evidence type="ECO:0000256" key="5">
    <source>
        <dbReference type="ARBA" id="ARBA00022729"/>
    </source>
</evidence>
<dbReference type="GO" id="GO:0016020">
    <property type="term" value="C:membrane"/>
    <property type="evidence" value="ECO:0007669"/>
    <property type="project" value="UniProtKB-SubCell"/>
</dbReference>
<dbReference type="PANTHER" id="PTHR22811">
    <property type="entry name" value="TRANSMEMBRANE EMP24 DOMAIN-CONTAINING PROTEIN"/>
    <property type="match status" value="1"/>
</dbReference>
<gene>
    <name evidence="12" type="ORF">OBRU01_16721</name>
</gene>
<dbReference type="EMBL" id="JTDY01003518">
    <property type="protein sequence ID" value="KOB69429.1"/>
    <property type="molecule type" value="Genomic_DNA"/>
</dbReference>
<comment type="caution">
    <text evidence="12">The sequence shown here is derived from an EMBL/GenBank/DDBJ whole genome shotgun (WGS) entry which is preliminary data.</text>
</comment>
<evidence type="ECO:0000256" key="1">
    <source>
        <dbReference type="ARBA" id="ARBA00004479"/>
    </source>
</evidence>
<sequence length="242" mass="27365">MACSSTIFVFVIVLSKCAAEVMYTSDFNFRVEPGGRTCFYEKGKAGQMMEVYYQVLDGQHGDLDISLDVIDPIGEKIVSDYKKSQNAIIKDLVLDGVYSVCLDNTYSIMNSKLVFVYVMIEDQASETPEPEAEVSVVDNEGNEVKQVEALHWMGTDEAGEPYYIAVEHVADSMSRTLRHVVKARHMLDMYAATKSRDSYVAFEETFVVDMWSGFQISFMCVVGLVQVYMIKKLFRSPKDLHN</sequence>
<keyword evidence="5 10" id="KW-0732">Signal</keyword>
<accession>A0A0L7L2C3</accession>
<feature type="chain" id="PRO_5005572943" evidence="10">
    <location>
        <begin position="20"/>
        <end position="242"/>
    </location>
</feature>
<evidence type="ECO:0000256" key="3">
    <source>
        <dbReference type="ARBA" id="ARBA00022473"/>
    </source>
</evidence>
<protein>
    <submittedName>
        <fullName evidence="12">Transmembrane emp24 domain-containing protein 1</fullName>
    </submittedName>
</protein>
<evidence type="ECO:0000256" key="6">
    <source>
        <dbReference type="ARBA" id="ARBA00022989"/>
    </source>
</evidence>
<comment type="similarity">
    <text evidence="2 9">Belongs to the EMP24/GP25L family.</text>
</comment>
<dbReference type="GO" id="GO:0012505">
    <property type="term" value="C:endomembrane system"/>
    <property type="evidence" value="ECO:0007669"/>
    <property type="project" value="UniProtKB-SubCell"/>
</dbReference>
<evidence type="ECO:0000313" key="12">
    <source>
        <dbReference type="EMBL" id="KOB69429.1"/>
    </source>
</evidence>
<keyword evidence="4 9" id="KW-0812">Transmembrane</keyword>
<dbReference type="AlphaFoldDB" id="A0A0L7L2C3"/>
<evidence type="ECO:0000256" key="9">
    <source>
        <dbReference type="RuleBase" id="RU003827"/>
    </source>
</evidence>
<keyword evidence="6" id="KW-1133">Transmembrane helix</keyword>
<evidence type="ECO:0000256" key="2">
    <source>
        <dbReference type="ARBA" id="ARBA00007104"/>
    </source>
</evidence>
<evidence type="ECO:0000256" key="8">
    <source>
        <dbReference type="ARBA" id="ARBA00037847"/>
    </source>
</evidence>
<feature type="domain" description="GOLD" evidence="11">
    <location>
        <begin position="36"/>
        <end position="120"/>
    </location>
</feature>
<evidence type="ECO:0000313" key="13">
    <source>
        <dbReference type="Proteomes" id="UP000037510"/>
    </source>
</evidence>
<dbReference type="InterPro" id="IPR015720">
    <property type="entry name" value="Emp24-like"/>
</dbReference>
<proteinExistence type="inferred from homology"/>
<organism evidence="12 13">
    <name type="scientific">Operophtera brumata</name>
    <name type="common">Winter moth</name>
    <name type="synonym">Phalaena brumata</name>
    <dbReference type="NCBI Taxonomy" id="104452"/>
    <lineage>
        <taxon>Eukaryota</taxon>
        <taxon>Metazoa</taxon>
        <taxon>Ecdysozoa</taxon>
        <taxon>Arthropoda</taxon>
        <taxon>Hexapoda</taxon>
        <taxon>Insecta</taxon>
        <taxon>Pterygota</taxon>
        <taxon>Neoptera</taxon>
        <taxon>Endopterygota</taxon>
        <taxon>Lepidoptera</taxon>
        <taxon>Glossata</taxon>
        <taxon>Ditrysia</taxon>
        <taxon>Geometroidea</taxon>
        <taxon>Geometridae</taxon>
        <taxon>Larentiinae</taxon>
        <taxon>Operophtera</taxon>
    </lineage>
</organism>
<evidence type="ECO:0000259" key="11">
    <source>
        <dbReference type="PROSITE" id="PS50866"/>
    </source>
</evidence>
<evidence type="ECO:0000256" key="10">
    <source>
        <dbReference type="SAM" id="SignalP"/>
    </source>
</evidence>
<dbReference type="Pfam" id="PF01105">
    <property type="entry name" value="EMP24_GP25L"/>
    <property type="match status" value="1"/>
</dbReference>
<comment type="subcellular location">
    <subcellularLocation>
        <location evidence="8">Endomembrane system</location>
        <topology evidence="8">Single-pass membrane protein</topology>
    </subcellularLocation>
    <subcellularLocation>
        <location evidence="1 9">Membrane</location>
        <topology evidence="1 9">Single-pass type I membrane protein</topology>
    </subcellularLocation>
</comment>
<evidence type="ECO:0000256" key="7">
    <source>
        <dbReference type="ARBA" id="ARBA00023136"/>
    </source>
</evidence>
<dbReference type="STRING" id="104452.A0A0L7L2C3"/>
<dbReference type="SUPFAM" id="SSF101576">
    <property type="entry name" value="Supernatant protein factor (SPF), C-terminal domain"/>
    <property type="match status" value="1"/>
</dbReference>
<reference evidence="12 13" key="1">
    <citation type="journal article" date="2015" name="Genome Biol. Evol.">
        <title>The genome of winter moth (Operophtera brumata) provides a genomic perspective on sexual dimorphism and phenology.</title>
        <authorList>
            <person name="Derks M.F."/>
            <person name="Smit S."/>
            <person name="Salis L."/>
            <person name="Schijlen E."/>
            <person name="Bossers A."/>
            <person name="Mateman C."/>
            <person name="Pijl A.S."/>
            <person name="de Ridder D."/>
            <person name="Groenen M.A."/>
            <person name="Visser M.E."/>
            <person name="Megens H.J."/>
        </authorList>
    </citation>
    <scope>NUCLEOTIDE SEQUENCE [LARGE SCALE GENOMIC DNA]</scope>
    <source>
        <strain evidence="12">WM2013NL</strain>
        <tissue evidence="12">Head and thorax</tissue>
    </source>
</reference>
<keyword evidence="3" id="KW-0217">Developmental protein</keyword>
<keyword evidence="13" id="KW-1185">Reference proteome</keyword>
<dbReference type="PROSITE" id="PS50866">
    <property type="entry name" value="GOLD"/>
    <property type="match status" value="1"/>
</dbReference>
<dbReference type="InterPro" id="IPR036598">
    <property type="entry name" value="GOLD_dom_sf"/>
</dbReference>